<dbReference type="Pfam" id="PF02872">
    <property type="entry name" value="5_nucleotid_C"/>
    <property type="match status" value="1"/>
</dbReference>
<sequence length="651" mass="70681">MSSLCWNGLPSELRSQNFCSIKSARHRYSVNQGIFIMVLGKKALLACAIVAGLSGCNEDNVIKQPESLTLTIAHINDHHSKLDAHSNMALTLNGESVRNDVGGFAKVVAQFKQLENKHKNLLKLHAGDAITGTMFYSLFRQELPDALMMNQVCFDAFALGNHEFDDGNASLALFLDKLVEGQCKTSVLAANIEVPDNNPIAGKYKPYQIVEFDGHKIGVIGIDISSKTQASSSPSPDTVFLDETETAQKYINQLKAQGINKIVLLTHQTYENDVTMASKLTDVDVIVGGDSHTLLGDKQRLNAIGFTPAGDYPTKVTNADGHTTCVVQAWEQSKAVGELTVEFTASGEVKSCFGQPHILLSQQFKTNEDKPTLFSESQNQAMLLAAQAVPELTFVEADVTAAALLDQFSSEINAKKAEIINTSNNNLCNERVPGSNHASGSLCGPSTPERLFIQQHGSVMAHIVSKAFLDLSNRSDIAIQNTGGVRTSIPAGNVSVGHAFDVLPFSNVLVNLDMTGQEIVNTLEDAIDNVVANRSSGAFPAAANLRFKVDMNAAKGSRVTDVEARKRGQSDWHPIALADTYVVVTNDFIAKGGDRYDTMKPIYQDINRREDTGLLYTDSLINYIKKLAESNTALSMPTADEMPIQEFIPKL</sequence>
<comment type="caution">
    <text evidence="6">The sequence shown here is derived from an EMBL/GenBank/DDBJ whole genome shotgun (WGS) entry which is preliminary data.</text>
</comment>
<dbReference type="Pfam" id="PF00149">
    <property type="entry name" value="Metallophos"/>
    <property type="match status" value="1"/>
</dbReference>
<protein>
    <submittedName>
        <fullName evidence="6">Bifunctional metallophosphatase/5'-nucleotidase</fullName>
    </submittedName>
</protein>
<keyword evidence="3" id="KW-0378">Hydrolase</keyword>
<evidence type="ECO:0000256" key="2">
    <source>
        <dbReference type="ARBA" id="ARBA00022729"/>
    </source>
</evidence>
<dbReference type="Gene3D" id="3.90.780.10">
    <property type="entry name" value="5'-Nucleotidase, C-terminal domain"/>
    <property type="match status" value="1"/>
</dbReference>
<feature type="domain" description="5'-Nucleotidase C-terminal" evidence="5">
    <location>
        <begin position="457"/>
        <end position="600"/>
    </location>
</feature>
<feature type="domain" description="Calcineurin-like phosphoesterase" evidence="4">
    <location>
        <begin position="71"/>
        <end position="293"/>
    </location>
</feature>
<name>A0A544BX59_VIBCL</name>
<dbReference type="SUPFAM" id="SSF55816">
    <property type="entry name" value="5'-nucleotidase (syn. UDP-sugar hydrolase), C-terminal domain"/>
    <property type="match status" value="1"/>
</dbReference>
<dbReference type="InterPro" id="IPR006179">
    <property type="entry name" value="5_nucleotidase/apyrase"/>
</dbReference>
<reference evidence="6 7" key="1">
    <citation type="submission" date="2019-07" db="EMBL/GenBank/DDBJ databases">
        <title>Phenotypic and genotypic antimicrobial resistance traits of Vibrio cholerae non-O1/non-O139 isolated from a large Austrian lake frequently associated with cases of infection.</title>
        <authorList>
            <person name="Lepuschitz S."/>
            <person name="Baron S."/>
            <person name="Larvor E."/>
            <person name="Granier S."/>
            <person name="Pretzer C."/>
            <person name="Mach R.L."/>
            <person name="Farnleitner A.H."/>
            <person name="Ruppitsch W."/>
            <person name="Pleininger S."/>
            <person name="Indra A."/>
            <person name="Kirschner A.K.T."/>
        </authorList>
    </citation>
    <scope>NUCLEOTIDE SEQUENCE [LARGE SCALE GENOMIC DNA]</scope>
    <source>
        <strain evidence="6 7">A12JL36W90</strain>
    </source>
</reference>
<dbReference type="GO" id="GO:0009166">
    <property type="term" value="P:nucleotide catabolic process"/>
    <property type="evidence" value="ECO:0007669"/>
    <property type="project" value="InterPro"/>
</dbReference>
<organism evidence="6 7">
    <name type="scientific">Vibrio cholerae</name>
    <dbReference type="NCBI Taxonomy" id="666"/>
    <lineage>
        <taxon>Bacteria</taxon>
        <taxon>Pseudomonadati</taxon>
        <taxon>Pseudomonadota</taxon>
        <taxon>Gammaproteobacteria</taxon>
        <taxon>Vibrionales</taxon>
        <taxon>Vibrionaceae</taxon>
        <taxon>Vibrio</taxon>
    </lineage>
</organism>
<dbReference type="InterPro" id="IPR006146">
    <property type="entry name" value="5'-Nucleotdase_CS"/>
</dbReference>
<dbReference type="Gene3D" id="3.60.21.10">
    <property type="match status" value="1"/>
</dbReference>
<dbReference type="PANTHER" id="PTHR11575:SF24">
    <property type="entry name" value="5'-NUCLEOTIDASE"/>
    <property type="match status" value="1"/>
</dbReference>
<evidence type="ECO:0000256" key="3">
    <source>
        <dbReference type="RuleBase" id="RU362119"/>
    </source>
</evidence>
<keyword evidence="2" id="KW-0732">Signal</keyword>
<dbReference type="GO" id="GO:0008768">
    <property type="term" value="F:UDP-sugar diphosphatase activity"/>
    <property type="evidence" value="ECO:0007669"/>
    <property type="project" value="TreeGrafter"/>
</dbReference>
<dbReference type="PANTHER" id="PTHR11575">
    <property type="entry name" value="5'-NUCLEOTIDASE-RELATED"/>
    <property type="match status" value="1"/>
</dbReference>
<dbReference type="PRINTS" id="PR01607">
    <property type="entry name" value="APYRASEFAMLY"/>
</dbReference>
<dbReference type="GO" id="GO:0046872">
    <property type="term" value="F:metal ion binding"/>
    <property type="evidence" value="ECO:0007669"/>
    <property type="project" value="InterPro"/>
</dbReference>
<evidence type="ECO:0000313" key="7">
    <source>
        <dbReference type="Proteomes" id="UP000319979"/>
    </source>
</evidence>
<dbReference type="InterPro" id="IPR004843">
    <property type="entry name" value="Calcineurin-like_PHP"/>
</dbReference>
<evidence type="ECO:0000313" key="6">
    <source>
        <dbReference type="EMBL" id="TQP10190.1"/>
    </source>
</evidence>
<accession>A0A544BX59</accession>
<dbReference type="GO" id="GO:0008253">
    <property type="term" value="F:5'-nucleotidase activity"/>
    <property type="evidence" value="ECO:0007669"/>
    <property type="project" value="TreeGrafter"/>
</dbReference>
<dbReference type="AlphaFoldDB" id="A0A544BX59"/>
<proteinExistence type="inferred from homology"/>
<dbReference type="PROSITE" id="PS00786">
    <property type="entry name" value="5_NUCLEOTIDASE_2"/>
    <property type="match status" value="1"/>
</dbReference>
<dbReference type="InterPro" id="IPR029052">
    <property type="entry name" value="Metallo-depent_PP-like"/>
</dbReference>
<dbReference type="SUPFAM" id="SSF56300">
    <property type="entry name" value="Metallo-dependent phosphatases"/>
    <property type="match status" value="1"/>
</dbReference>
<evidence type="ECO:0000259" key="4">
    <source>
        <dbReference type="Pfam" id="PF00149"/>
    </source>
</evidence>
<dbReference type="GO" id="GO:0030288">
    <property type="term" value="C:outer membrane-bounded periplasmic space"/>
    <property type="evidence" value="ECO:0007669"/>
    <property type="project" value="TreeGrafter"/>
</dbReference>
<evidence type="ECO:0000259" key="5">
    <source>
        <dbReference type="Pfam" id="PF02872"/>
    </source>
</evidence>
<comment type="similarity">
    <text evidence="1 3">Belongs to the 5'-nucleotidase family.</text>
</comment>
<dbReference type="GO" id="GO:0000166">
    <property type="term" value="F:nucleotide binding"/>
    <property type="evidence" value="ECO:0007669"/>
    <property type="project" value="UniProtKB-KW"/>
</dbReference>
<keyword evidence="3" id="KW-0547">Nucleotide-binding</keyword>
<dbReference type="InterPro" id="IPR008334">
    <property type="entry name" value="5'-Nucleotdase_C"/>
</dbReference>
<dbReference type="EMBL" id="VIOS01000084">
    <property type="protein sequence ID" value="TQP10190.1"/>
    <property type="molecule type" value="Genomic_DNA"/>
</dbReference>
<gene>
    <name evidence="6" type="ORF">FLM02_16445</name>
</gene>
<dbReference type="InterPro" id="IPR036907">
    <property type="entry name" value="5'-Nucleotdase_C_sf"/>
</dbReference>
<evidence type="ECO:0000256" key="1">
    <source>
        <dbReference type="ARBA" id="ARBA00006654"/>
    </source>
</evidence>
<dbReference type="Proteomes" id="UP000319979">
    <property type="component" value="Unassembled WGS sequence"/>
</dbReference>